<dbReference type="Gene3D" id="3.30.420.40">
    <property type="match status" value="1"/>
</dbReference>
<dbReference type="SUPFAM" id="SSF53067">
    <property type="entry name" value="Actin-like ATPase domain"/>
    <property type="match status" value="2"/>
</dbReference>
<organism evidence="4 5">
    <name type="scientific">Tegillarca granosa</name>
    <name type="common">Malaysian cockle</name>
    <name type="synonym">Anadara granosa</name>
    <dbReference type="NCBI Taxonomy" id="220873"/>
    <lineage>
        <taxon>Eukaryota</taxon>
        <taxon>Metazoa</taxon>
        <taxon>Spiralia</taxon>
        <taxon>Lophotrochozoa</taxon>
        <taxon>Mollusca</taxon>
        <taxon>Bivalvia</taxon>
        <taxon>Autobranchia</taxon>
        <taxon>Pteriomorphia</taxon>
        <taxon>Arcoida</taxon>
        <taxon>Arcoidea</taxon>
        <taxon>Arcidae</taxon>
        <taxon>Tegillarca</taxon>
    </lineage>
</organism>
<dbReference type="EMBL" id="JARBDR010000141">
    <property type="protein sequence ID" value="KAJ8320267.1"/>
    <property type="molecule type" value="Genomic_DNA"/>
</dbReference>
<gene>
    <name evidence="4" type="ORF">KUTeg_001854</name>
</gene>
<dbReference type="Pfam" id="PF00012">
    <property type="entry name" value="HSP70"/>
    <property type="match status" value="1"/>
</dbReference>
<name>A0ABQ9FU48_TEGGR</name>
<keyword evidence="3" id="KW-0067">ATP-binding</keyword>
<keyword evidence="5" id="KW-1185">Reference proteome</keyword>
<sequence>MGSATMNRPKSVCANPASIVAAIDFGTTYSSCAYSFKDEDTLKINMNEKWSGGVDASSVPTSVLLDKDFKFVAFGHHAEKQYEGKTYHKEHLDWHLFRRFKMTLHNNENLGLNTEIEDENGVKERAVTIFSMAIKDIKKQLMESLKRSGHDVDDSHILWVLTVPAIWTEAAKQFMQEGCRYGGTVDVTIQEVLKPNANLKILDKASGGDWGGVSVDKYFLNFIKKLVGFDVYEKFSRNFPYQKLKFEKAMEACKREATPDTSKALYITIPQELIRVYGDFTSRKFDSSIVNQTQFSKDILINGNEMEIKQNRIHDFYDKTINNIISHVENILKNKSAEGVSYLLLVGGFAESPLVEARIKKAFEGDRIKRVIVPREAGHAVVKGAVIFGHNPNAIAERVSPYTYGVETRRNFDPHKHAGKRKIKVNGVDKVAHVFDKHITINEIMYVGKPNPEHIFYTINPKLDKSSWNVYYTEKPDPTFCDDAGCSKLGTVEIELEGKHKTSEKRELGFRMTCQGTVLEAEACDKSTGKRLASIRKKRQS</sequence>
<dbReference type="CDD" id="cd10229">
    <property type="entry name" value="ASKHA_NBD_HSP70_HSPA12"/>
    <property type="match status" value="1"/>
</dbReference>
<keyword evidence="2" id="KW-0547">Nucleotide-binding</keyword>
<dbReference type="PANTHER" id="PTHR14187">
    <property type="entry name" value="ALPHA KINASE/ELONGATION FACTOR 2 KINASE"/>
    <property type="match status" value="1"/>
</dbReference>
<evidence type="ECO:0000313" key="5">
    <source>
        <dbReference type="Proteomes" id="UP001217089"/>
    </source>
</evidence>
<reference evidence="4 5" key="1">
    <citation type="submission" date="2022-12" db="EMBL/GenBank/DDBJ databases">
        <title>Chromosome-level genome of Tegillarca granosa.</title>
        <authorList>
            <person name="Kim J."/>
        </authorList>
    </citation>
    <scope>NUCLEOTIDE SEQUENCE [LARGE SCALE GENOMIC DNA]</scope>
    <source>
        <strain evidence="4">Teg-2019</strain>
        <tissue evidence="4">Adductor muscle</tissue>
    </source>
</reference>
<dbReference type="InterPro" id="IPR043129">
    <property type="entry name" value="ATPase_NBD"/>
</dbReference>
<dbReference type="Proteomes" id="UP001217089">
    <property type="component" value="Unassembled WGS sequence"/>
</dbReference>
<evidence type="ECO:0000256" key="1">
    <source>
        <dbReference type="ARBA" id="ARBA00007381"/>
    </source>
</evidence>
<accession>A0ABQ9FU48</accession>
<evidence type="ECO:0000313" key="4">
    <source>
        <dbReference type="EMBL" id="KAJ8320267.1"/>
    </source>
</evidence>
<dbReference type="InterPro" id="IPR013126">
    <property type="entry name" value="Hsp_70_fam"/>
</dbReference>
<comment type="similarity">
    <text evidence="1">Belongs to the heat shock protein 70 family.</text>
</comment>
<proteinExistence type="inferred from homology"/>
<evidence type="ECO:0000256" key="3">
    <source>
        <dbReference type="ARBA" id="ARBA00022840"/>
    </source>
</evidence>
<comment type="caution">
    <text evidence="4">The sequence shown here is derived from an EMBL/GenBank/DDBJ whole genome shotgun (WGS) entry which is preliminary data.</text>
</comment>
<protein>
    <submittedName>
        <fullName evidence="4">Uncharacterized protein</fullName>
    </submittedName>
</protein>
<evidence type="ECO:0000256" key="2">
    <source>
        <dbReference type="ARBA" id="ARBA00022741"/>
    </source>
</evidence>
<dbReference type="PRINTS" id="PR00301">
    <property type="entry name" value="HEATSHOCK70"/>
</dbReference>
<dbReference type="PANTHER" id="PTHR14187:SF5">
    <property type="entry name" value="HEAT SHOCK 70 KDA PROTEIN 12A"/>
    <property type="match status" value="1"/>
</dbReference>